<dbReference type="KEGG" id="tet:TTHERM_00105200"/>
<reference evidence="2" key="1">
    <citation type="journal article" date="2006" name="PLoS Biol.">
        <title>Macronuclear genome sequence of the ciliate Tetrahymena thermophila, a model eukaryote.</title>
        <authorList>
            <person name="Eisen J.A."/>
            <person name="Coyne R.S."/>
            <person name="Wu M."/>
            <person name="Wu D."/>
            <person name="Thiagarajan M."/>
            <person name="Wortman J.R."/>
            <person name="Badger J.H."/>
            <person name="Ren Q."/>
            <person name="Amedeo P."/>
            <person name="Jones K.M."/>
            <person name="Tallon L.J."/>
            <person name="Delcher A.L."/>
            <person name="Salzberg S.L."/>
            <person name="Silva J.C."/>
            <person name="Haas B.J."/>
            <person name="Majoros W.H."/>
            <person name="Farzad M."/>
            <person name="Carlton J.M."/>
            <person name="Smith R.K. Jr."/>
            <person name="Garg J."/>
            <person name="Pearlman R.E."/>
            <person name="Karrer K.M."/>
            <person name="Sun L."/>
            <person name="Manning G."/>
            <person name="Elde N.C."/>
            <person name="Turkewitz A.P."/>
            <person name="Asai D.J."/>
            <person name="Wilkes D.E."/>
            <person name="Wang Y."/>
            <person name="Cai H."/>
            <person name="Collins K."/>
            <person name="Stewart B.A."/>
            <person name="Lee S.R."/>
            <person name="Wilamowska K."/>
            <person name="Weinberg Z."/>
            <person name="Ruzzo W.L."/>
            <person name="Wloga D."/>
            <person name="Gaertig J."/>
            <person name="Frankel J."/>
            <person name="Tsao C.-C."/>
            <person name="Gorovsky M.A."/>
            <person name="Keeling P.J."/>
            <person name="Waller R.F."/>
            <person name="Patron N.J."/>
            <person name="Cherry J.M."/>
            <person name="Stover N.A."/>
            <person name="Krieger C.J."/>
            <person name="del Toro C."/>
            <person name="Ryder H.F."/>
            <person name="Williamson S.C."/>
            <person name="Barbeau R.A."/>
            <person name="Hamilton E.P."/>
            <person name="Orias E."/>
        </authorList>
    </citation>
    <scope>NUCLEOTIDE SEQUENCE [LARGE SCALE GENOMIC DNA]</scope>
    <source>
        <strain evidence="2">SB210</strain>
    </source>
</reference>
<dbReference type="OrthoDB" id="297405at2759"/>
<dbReference type="InterPro" id="IPR036322">
    <property type="entry name" value="WD40_repeat_dom_sf"/>
</dbReference>
<dbReference type="EMBL" id="GG662767">
    <property type="protein sequence ID" value="EAR92025.1"/>
    <property type="molecule type" value="Genomic_DNA"/>
</dbReference>
<proteinExistence type="predicted"/>
<dbReference type="Proteomes" id="UP000009168">
    <property type="component" value="Unassembled WGS sequence"/>
</dbReference>
<dbReference type="SUPFAM" id="SSF50978">
    <property type="entry name" value="WD40 repeat-like"/>
    <property type="match status" value="1"/>
</dbReference>
<dbReference type="SMART" id="SM00320">
    <property type="entry name" value="WD40"/>
    <property type="match status" value="1"/>
</dbReference>
<dbReference type="RefSeq" id="XP_001012270.1">
    <property type="nucleotide sequence ID" value="XM_001012270.1"/>
</dbReference>
<organism evidence="1 2">
    <name type="scientific">Tetrahymena thermophila (strain SB210)</name>
    <dbReference type="NCBI Taxonomy" id="312017"/>
    <lineage>
        <taxon>Eukaryota</taxon>
        <taxon>Sar</taxon>
        <taxon>Alveolata</taxon>
        <taxon>Ciliophora</taxon>
        <taxon>Intramacronucleata</taxon>
        <taxon>Oligohymenophorea</taxon>
        <taxon>Hymenostomatida</taxon>
        <taxon>Tetrahymenina</taxon>
        <taxon>Tetrahymenidae</taxon>
        <taxon>Tetrahymena</taxon>
    </lineage>
</organism>
<dbReference type="AlphaFoldDB" id="Q234H8"/>
<sequence length="455" mass="52314">MQTLFAQQQQSQQNEEEFYKNLTQKYQVSLSYETDLANCPEIEPYRMNLLAVSHINKCLFVGCGYSIKCYKIAENGSIDFKQNYELLQVQDQGDNMINQLKLAYFKNREILVTVDMVGKITVFNVNNLKQQPLSLDNRYENISDCSTWSLDALLLEGCALLACGSNAHKISVWDLTHIYNLQDYQLGLAEKPERKVIEGIHHNVPCIKFSPCGTFLAAVSIDQTVRIYRVSDCEQIAQSKFKDWGWSVNWALKQNVINFNIQIQDIQYTNVINSTVNNHNQTLNKLQKYLLICSTTHEFHLIDPVPLLEDEQTSNQQQTRAISMQQVHSINFGLKKNYKYGSIARYSLVHFDQEFNLAVATPQHTPLVDCFELIFDISTKQFKMQRTNIHLRDQITGYIIGSSLLSKPSSSPFCKTASLFILNKLKKVHLFQIQKLIQSNSKELNEVADYSEICI</sequence>
<accession>Q234H8</accession>
<dbReference type="InParanoid" id="Q234H8"/>
<name>Q234H8_TETTS</name>
<dbReference type="HOGENOM" id="CLU_602024_0_0_1"/>
<dbReference type="Pfam" id="PF00400">
    <property type="entry name" value="WD40"/>
    <property type="match status" value="1"/>
</dbReference>
<dbReference type="InterPro" id="IPR015943">
    <property type="entry name" value="WD40/YVTN_repeat-like_dom_sf"/>
</dbReference>
<evidence type="ECO:0000313" key="1">
    <source>
        <dbReference type="EMBL" id="EAR92025.1"/>
    </source>
</evidence>
<dbReference type="eggNOG" id="ENOG502RE57">
    <property type="taxonomic scope" value="Eukaryota"/>
</dbReference>
<protein>
    <submittedName>
        <fullName evidence="1">WD domain, G-beta repeat protein</fullName>
    </submittedName>
</protein>
<keyword evidence="2" id="KW-1185">Reference proteome</keyword>
<dbReference type="GeneID" id="7828137"/>
<dbReference type="Gene3D" id="2.130.10.10">
    <property type="entry name" value="YVTN repeat-like/Quinoprotein amine dehydrogenase"/>
    <property type="match status" value="1"/>
</dbReference>
<dbReference type="InterPro" id="IPR001680">
    <property type="entry name" value="WD40_rpt"/>
</dbReference>
<evidence type="ECO:0000313" key="2">
    <source>
        <dbReference type="Proteomes" id="UP000009168"/>
    </source>
</evidence>
<gene>
    <name evidence="1" type="ORF">TTHERM_00105200</name>
</gene>